<dbReference type="Proteomes" id="UP000501726">
    <property type="component" value="Chromosome"/>
</dbReference>
<feature type="signal peptide" evidence="1">
    <location>
        <begin position="1"/>
        <end position="19"/>
    </location>
</feature>
<evidence type="ECO:0000256" key="1">
    <source>
        <dbReference type="SAM" id="SignalP"/>
    </source>
</evidence>
<sequence>MKKVIIIAALSSLAFNAQATEISADQQEARNIVKEFGGQLVPALKGAMQAGGPVAAIDVCNTKAPAIAKGLSDKHAPWQVNRVSLKPRGATATPDAWESSTLKWFEQQIAEGADPKTLEKFEIVKIDGKETTRYMKPVMTAGLCLTCHGTANQIPAGVKTKLAELYPNDRAINYSEGQVRGAFSFQK</sequence>
<dbReference type="Pfam" id="PF11845">
    <property type="entry name" value="Tll0287-like"/>
    <property type="match status" value="1"/>
</dbReference>
<dbReference type="InterPro" id="IPR021796">
    <property type="entry name" value="Tll0287-like_dom"/>
</dbReference>
<dbReference type="KEGG" id="tse:THMIRHAS_02860"/>
<evidence type="ECO:0000313" key="3">
    <source>
        <dbReference type="EMBL" id="BBP44913.1"/>
    </source>
</evidence>
<keyword evidence="1" id="KW-0732">Signal</keyword>
<reference evidence="4" key="1">
    <citation type="submission" date="2019-11" db="EMBL/GenBank/DDBJ databases">
        <title>Isolation and characterization of two novel species in the genus Thiomicrorhabdus.</title>
        <authorList>
            <person name="Mochizuki J."/>
            <person name="Kojima H."/>
            <person name="Fukui M."/>
        </authorList>
    </citation>
    <scope>NUCLEOTIDE SEQUENCE [LARGE SCALE GENOMIC DNA]</scope>
    <source>
        <strain evidence="4">aks77</strain>
    </source>
</reference>
<gene>
    <name evidence="3" type="ORF">THMIRHAS_02860</name>
</gene>
<proteinExistence type="predicted"/>
<evidence type="ECO:0000259" key="2">
    <source>
        <dbReference type="Pfam" id="PF11845"/>
    </source>
</evidence>
<keyword evidence="4" id="KW-1185">Reference proteome</keyword>
<organism evidence="3 4">
    <name type="scientific">Thiosulfatimonas sediminis</name>
    <dbReference type="NCBI Taxonomy" id="2675054"/>
    <lineage>
        <taxon>Bacteria</taxon>
        <taxon>Pseudomonadati</taxon>
        <taxon>Pseudomonadota</taxon>
        <taxon>Gammaproteobacteria</taxon>
        <taxon>Thiotrichales</taxon>
        <taxon>Piscirickettsiaceae</taxon>
        <taxon>Thiosulfatimonas</taxon>
    </lineage>
</organism>
<dbReference type="EMBL" id="AP021889">
    <property type="protein sequence ID" value="BBP44913.1"/>
    <property type="molecule type" value="Genomic_DNA"/>
</dbReference>
<feature type="chain" id="PRO_5026277448" description="Tll0287-like domain-containing protein" evidence="1">
    <location>
        <begin position="20"/>
        <end position="187"/>
    </location>
</feature>
<dbReference type="RefSeq" id="WP_173269782.1">
    <property type="nucleotide sequence ID" value="NZ_AP021889.1"/>
</dbReference>
<feature type="domain" description="Tll0287-like" evidence="2">
    <location>
        <begin position="17"/>
        <end position="185"/>
    </location>
</feature>
<name>A0A6F8PS09_9GAMM</name>
<evidence type="ECO:0000313" key="4">
    <source>
        <dbReference type="Proteomes" id="UP000501726"/>
    </source>
</evidence>
<protein>
    <recommendedName>
        <fullName evidence="2">Tll0287-like domain-containing protein</fullName>
    </recommendedName>
</protein>
<accession>A0A6F8PS09</accession>
<dbReference type="AlphaFoldDB" id="A0A6F8PS09"/>